<dbReference type="Proteomes" id="UP000649799">
    <property type="component" value="Unassembled WGS sequence"/>
</dbReference>
<evidence type="ECO:0000313" key="1">
    <source>
        <dbReference type="EMBL" id="NHE58704.1"/>
    </source>
</evidence>
<comment type="caution">
    <text evidence="1">The sequence shown here is derived from an EMBL/GenBank/DDBJ whole genome shotgun (WGS) entry which is preliminary data.</text>
</comment>
<organism evidence="1 2">
    <name type="scientific">Cyclobacterium plantarum</name>
    <dbReference type="NCBI Taxonomy" id="2716263"/>
    <lineage>
        <taxon>Bacteria</taxon>
        <taxon>Pseudomonadati</taxon>
        <taxon>Bacteroidota</taxon>
        <taxon>Cytophagia</taxon>
        <taxon>Cytophagales</taxon>
        <taxon>Cyclobacteriaceae</taxon>
        <taxon>Cyclobacterium</taxon>
    </lineage>
</organism>
<accession>A0ABX0HAI8</accession>
<keyword evidence="2" id="KW-1185">Reference proteome</keyword>
<proteinExistence type="predicted"/>
<reference evidence="1 2" key="1">
    <citation type="submission" date="2020-03" db="EMBL/GenBank/DDBJ databases">
        <title>Cyclobacterium plantarum sp. nov., a marine bacterium isolated from a coastal-marine wetland.</title>
        <authorList>
            <person name="Sanchez-Porro C."/>
            <person name="Ventosa A."/>
            <person name="Amoozegar M."/>
        </authorList>
    </citation>
    <scope>NUCLEOTIDE SEQUENCE [LARGE SCALE GENOMIC DNA]</scope>
    <source>
        <strain evidence="1 2">GBPx2</strain>
    </source>
</reference>
<gene>
    <name evidence="1" type="ORF">G9Q97_17985</name>
</gene>
<dbReference type="EMBL" id="JAANYN010000008">
    <property type="protein sequence ID" value="NHE58704.1"/>
    <property type="molecule type" value="Genomic_DNA"/>
</dbReference>
<protein>
    <submittedName>
        <fullName evidence="1">Uncharacterized protein</fullName>
    </submittedName>
</protein>
<evidence type="ECO:0000313" key="2">
    <source>
        <dbReference type="Proteomes" id="UP000649799"/>
    </source>
</evidence>
<dbReference type="RefSeq" id="WP_166149341.1">
    <property type="nucleotide sequence ID" value="NZ_JAANYN010000008.1"/>
</dbReference>
<sequence length="52" mass="5665">MASCDGFALSSVEQTAEKDGDVWVHISYLAARRDSGLKQVWQSIPLDGKGKI</sequence>
<name>A0ABX0HAI8_9BACT</name>